<evidence type="ECO:0000313" key="2">
    <source>
        <dbReference type="EMBL" id="KAA0974419.1"/>
    </source>
</evidence>
<dbReference type="AlphaFoldDB" id="A0A5B0EAF0"/>
<keyword evidence="1" id="KW-1133">Transmembrane helix</keyword>
<sequence>MSAQQSEANGMAQRSGRPLATWILMLSAVVITLLLPDWKGTGALLPAGFMVVPILLGLVGARLAHRAGRLGWAIASGVLGLVLVPGLIQSITLISGP</sequence>
<reference evidence="2 3" key="1">
    <citation type="submission" date="2019-07" db="EMBL/GenBank/DDBJ databases">
        <title>Analysis of the biochemical properties, biological activity and biotechnological potential of siderophores and biosurfactants produced by Antarctic psychrotolerant bacteria.</title>
        <authorList>
            <person name="Styczynski M."/>
            <person name="Krucon T."/>
            <person name="Decewicz P."/>
            <person name="Dziewit L."/>
        </authorList>
    </citation>
    <scope>NUCLEOTIDE SEQUENCE [LARGE SCALE GENOMIC DNA]</scope>
    <source>
        <strain evidence="2 3">ANT_H27</strain>
    </source>
</reference>
<feature type="transmembrane region" description="Helical" evidence="1">
    <location>
        <begin position="19"/>
        <end position="36"/>
    </location>
</feature>
<accession>A0A5B0EAF0</accession>
<name>A0A5B0EAF0_9MICC</name>
<protein>
    <submittedName>
        <fullName evidence="2">Uncharacterized protein</fullName>
    </submittedName>
</protein>
<comment type="caution">
    <text evidence="2">The sequence shown here is derived from an EMBL/GenBank/DDBJ whole genome shotgun (WGS) entry which is preliminary data.</text>
</comment>
<dbReference type="Proteomes" id="UP000323856">
    <property type="component" value="Unassembled WGS sequence"/>
</dbReference>
<dbReference type="EMBL" id="VOBL01000018">
    <property type="protein sequence ID" value="KAA0974419.1"/>
    <property type="molecule type" value="Genomic_DNA"/>
</dbReference>
<feature type="transmembrane region" description="Helical" evidence="1">
    <location>
        <begin position="42"/>
        <end position="63"/>
    </location>
</feature>
<dbReference type="OrthoDB" id="4966430at2"/>
<evidence type="ECO:0000313" key="3">
    <source>
        <dbReference type="Proteomes" id="UP000323856"/>
    </source>
</evidence>
<gene>
    <name evidence="2" type="ORF">FQ154_15310</name>
</gene>
<evidence type="ECO:0000256" key="1">
    <source>
        <dbReference type="SAM" id="Phobius"/>
    </source>
</evidence>
<organism evidence="2 3">
    <name type="scientific">Paeniglutamicibacter gangotriensis</name>
    <dbReference type="NCBI Taxonomy" id="254787"/>
    <lineage>
        <taxon>Bacteria</taxon>
        <taxon>Bacillati</taxon>
        <taxon>Actinomycetota</taxon>
        <taxon>Actinomycetes</taxon>
        <taxon>Micrococcales</taxon>
        <taxon>Micrococcaceae</taxon>
        <taxon>Paeniglutamicibacter</taxon>
    </lineage>
</organism>
<feature type="transmembrane region" description="Helical" evidence="1">
    <location>
        <begin position="70"/>
        <end position="94"/>
    </location>
</feature>
<keyword evidence="1" id="KW-0812">Transmembrane</keyword>
<proteinExistence type="predicted"/>
<keyword evidence="1" id="KW-0472">Membrane</keyword>
<dbReference type="RefSeq" id="WP_149620384.1">
    <property type="nucleotide sequence ID" value="NZ_VOBL01000018.1"/>
</dbReference>